<feature type="signal peptide" evidence="1">
    <location>
        <begin position="1"/>
        <end position="18"/>
    </location>
</feature>
<dbReference type="Proteomes" id="UP000016567">
    <property type="component" value="Unassembled WGS sequence"/>
</dbReference>
<dbReference type="Pfam" id="PF11920">
    <property type="entry name" value="DUF3438"/>
    <property type="match status" value="1"/>
</dbReference>
<dbReference type="OrthoDB" id="7064293at2"/>
<protein>
    <recommendedName>
        <fullName evidence="4">Integrating conjugative element protein</fullName>
    </recommendedName>
</protein>
<accession>U3C439</accession>
<reference evidence="2 3" key="1">
    <citation type="submission" date="2013-09" db="EMBL/GenBank/DDBJ databases">
        <title>Whole genome shotgun sequence of Vibrio azureus NBRC 104587.</title>
        <authorList>
            <person name="Isaki S."/>
            <person name="Hosoyama A."/>
            <person name="Numata M."/>
            <person name="Hashimoto M."/>
            <person name="Hosoyama Y."/>
            <person name="Tsuchikane K."/>
            <person name="Noguchi M."/>
            <person name="Hirakata S."/>
            <person name="Ichikawa N."/>
            <person name="Ohji S."/>
            <person name="Yamazoe A."/>
            <person name="Fujita N."/>
        </authorList>
    </citation>
    <scope>NUCLEOTIDE SEQUENCE [LARGE SCALE GENOMIC DNA]</scope>
    <source>
        <strain evidence="2 3">NBRC 104587</strain>
    </source>
</reference>
<feature type="chain" id="PRO_5004640660" description="Integrating conjugative element protein" evidence="1">
    <location>
        <begin position="19"/>
        <end position="279"/>
    </location>
</feature>
<dbReference type="InterPro" id="IPR021844">
    <property type="entry name" value="Integr_conj_element_PFL4704"/>
</dbReference>
<keyword evidence="1" id="KW-0732">Signal</keyword>
<name>U3C439_9VIBR</name>
<dbReference type="RefSeq" id="WP_021709949.1">
    <property type="nucleotide sequence ID" value="NZ_BAOB01000304.1"/>
</dbReference>
<dbReference type="AlphaFoldDB" id="U3C439"/>
<evidence type="ECO:0000256" key="1">
    <source>
        <dbReference type="SAM" id="SignalP"/>
    </source>
</evidence>
<dbReference type="NCBIfam" id="TIGR03749">
    <property type="entry name" value="conj_TIGR03749"/>
    <property type="match status" value="1"/>
</dbReference>
<keyword evidence="3" id="KW-1185">Reference proteome</keyword>
<dbReference type="STRING" id="1219077.VAZ01S_039_00240"/>
<proteinExistence type="predicted"/>
<dbReference type="eggNOG" id="ENOG502Z7QE">
    <property type="taxonomic scope" value="Bacteria"/>
</dbReference>
<evidence type="ECO:0008006" key="4">
    <source>
        <dbReference type="Google" id="ProtNLM"/>
    </source>
</evidence>
<sequence length="279" mass="30403">MIRLFLILSMIVSTQVVAQTPRAMEWQGIPLSIVLDPHQESILDIGEPVSIAIPAHLNHTLTVSSLGGRIYLTANSDFDVARVHLKRLNSGEMLLLDVSAKTGAMMPKKVDIILPSNQAEPVESTPDLALEHQQNLQMAPEALLIRYAMQSLYSPMHAIEPLPGVMRSPMGLPKDVSSVVFAKWRVNARPIAAWQWQNSVVTAVQLSNLANQREPLDPRLVTLGGQCLVSRCQVAFSHPELGPAGSELSSVTAFIVTPGPLSTHLMPTPEFVPRPGGKR</sequence>
<evidence type="ECO:0000313" key="3">
    <source>
        <dbReference type="Proteomes" id="UP000016567"/>
    </source>
</evidence>
<comment type="caution">
    <text evidence="2">The sequence shown here is derived from an EMBL/GenBank/DDBJ whole genome shotgun (WGS) entry which is preliminary data.</text>
</comment>
<organism evidence="2 3">
    <name type="scientific">Vibrio azureus NBRC 104587</name>
    <dbReference type="NCBI Taxonomy" id="1219077"/>
    <lineage>
        <taxon>Bacteria</taxon>
        <taxon>Pseudomonadati</taxon>
        <taxon>Pseudomonadota</taxon>
        <taxon>Gammaproteobacteria</taxon>
        <taxon>Vibrionales</taxon>
        <taxon>Vibrionaceae</taxon>
        <taxon>Vibrio</taxon>
    </lineage>
</organism>
<evidence type="ECO:0000313" key="2">
    <source>
        <dbReference type="EMBL" id="GAD76199.1"/>
    </source>
</evidence>
<gene>
    <name evidence="2" type="ORF">VAZ01S_039_00240</name>
</gene>
<dbReference type="EMBL" id="BATL01000039">
    <property type="protein sequence ID" value="GAD76199.1"/>
    <property type="molecule type" value="Genomic_DNA"/>
</dbReference>